<protein>
    <submittedName>
        <fullName evidence="2">DUF839 domain-containing protein</fullName>
    </submittedName>
</protein>
<dbReference type="RefSeq" id="WP_318647285.1">
    <property type="nucleotide sequence ID" value="NZ_CP137852.1"/>
</dbReference>
<feature type="signal peptide" evidence="1">
    <location>
        <begin position="1"/>
        <end position="24"/>
    </location>
</feature>
<evidence type="ECO:0000313" key="3">
    <source>
        <dbReference type="Proteomes" id="UP001305521"/>
    </source>
</evidence>
<keyword evidence="1" id="KW-0732">Signal</keyword>
<dbReference type="SUPFAM" id="SSF63825">
    <property type="entry name" value="YWTD domain"/>
    <property type="match status" value="1"/>
</dbReference>
<sequence>MIHRRTLLAAPALLPAIASFGAAAQTAPLVKQDDTVGAGLRRGVLIRWGDRVTFDAPPFDPNNVDAEGASAQFGWDARIAAQVVPPMAADGVTRCILAIAHPTVEAAMAFPGGVDRPAVAAQMQGASLLNLELQAGRWIVVDGGFQSRRLTASTLCRVSGPLADQVGSSVLGVLGVNGGAATPWGSLLLAEGDPALWSSRLGGLDRRFQRGEGFGWLVELDPLDPQSIPEKRTAIGRFGKADAAAAQARGGQAVVYVAERGAGGYLFRFVSAGPASGPDALDSGTLSVAQLQNARITWVPLPQGAAANPVDAARAAGGMAFDAPSSLYWDPRGNRLLFCGGFGVLSFTPDGGDPAAAGMAGNMINTQGLGAVQTATADARGRLLIGTDTGGPVGTRAQTLWAVDPGGNATALYGAARAAGIGNAVASPDGGTIFTVARRPGAEPGATFNRPSTRWPEFEPGMPPRSALLSLGR</sequence>
<feature type="chain" id="PRO_5045348428" evidence="1">
    <location>
        <begin position="25"/>
        <end position="473"/>
    </location>
</feature>
<dbReference type="Proteomes" id="UP001305521">
    <property type="component" value="Chromosome"/>
</dbReference>
<dbReference type="Pfam" id="PF05787">
    <property type="entry name" value="PhoX"/>
    <property type="match status" value="1"/>
</dbReference>
<organism evidence="2 3">
    <name type="scientific">Sediminicoccus rosea</name>
    <dbReference type="NCBI Taxonomy" id="1225128"/>
    <lineage>
        <taxon>Bacteria</taxon>
        <taxon>Pseudomonadati</taxon>
        <taxon>Pseudomonadota</taxon>
        <taxon>Alphaproteobacteria</taxon>
        <taxon>Acetobacterales</taxon>
        <taxon>Roseomonadaceae</taxon>
        <taxon>Sediminicoccus</taxon>
    </lineage>
</organism>
<gene>
    <name evidence="2" type="ORF">R9Z33_14460</name>
</gene>
<reference evidence="2 3" key="1">
    <citation type="submission" date="2023-11" db="EMBL/GenBank/DDBJ databases">
        <title>Arctic aerobic anoxygenic photoheterotroph Sediminicoccus rosea KRV36 adapts its photosynthesis to long days of polar summer.</title>
        <authorList>
            <person name="Tomasch J."/>
            <person name="Kopejtka K."/>
            <person name="Bily T."/>
            <person name="Gardiner A.T."/>
            <person name="Gardian Z."/>
            <person name="Shivaramu S."/>
            <person name="Koblizek M."/>
            <person name="Engelhardt F."/>
            <person name="Kaftan D."/>
        </authorList>
    </citation>
    <scope>NUCLEOTIDE SEQUENCE [LARGE SCALE GENOMIC DNA]</scope>
    <source>
        <strain evidence="2 3">R-30</strain>
    </source>
</reference>
<dbReference type="EMBL" id="CP137852">
    <property type="protein sequence ID" value="WPB83308.1"/>
    <property type="molecule type" value="Genomic_DNA"/>
</dbReference>
<dbReference type="PANTHER" id="PTHR35399:SF2">
    <property type="entry name" value="DUF839 DOMAIN-CONTAINING PROTEIN"/>
    <property type="match status" value="1"/>
</dbReference>
<evidence type="ECO:0000256" key="1">
    <source>
        <dbReference type="SAM" id="SignalP"/>
    </source>
</evidence>
<proteinExistence type="predicted"/>
<dbReference type="PANTHER" id="PTHR35399">
    <property type="entry name" value="SLR8030 PROTEIN"/>
    <property type="match status" value="1"/>
</dbReference>
<name>A0ABZ0PC90_9PROT</name>
<evidence type="ECO:0000313" key="2">
    <source>
        <dbReference type="EMBL" id="WPB83308.1"/>
    </source>
</evidence>
<accession>A0ABZ0PC90</accession>
<dbReference type="InterPro" id="IPR008557">
    <property type="entry name" value="PhoX"/>
</dbReference>
<keyword evidence="3" id="KW-1185">Reference proteome</keyword>